<name>A0A6G3XV22_9ACTN</name>
<dbReference type="PANTHER" id="PTHR43649">
    <property type="entry name" value="ARABINOSE-BINDING PROTEIN-RELATED"/>
    <property type="match status" value="1"/>
</dbReference>
<evidence type="ECO:0000313" key="1">
    <source>
        <dbReference type="EMBL" id="NEE21668.1"/>
    </source>
</evidence>
<dbReference type="InterPro" id="IPR050490">
    <property type="entry name" value="Bact_solute-bd_prot1"/>
</dbReference>
<dbReference type="EMBL" id="JAAGMN010009254">
    <property type="protein sequence ID" value="NEE21668.1"/>
    <property type="molecule type" value="Genomic_DNA"/>
</dbReference>
<reference evidence="1" key="1">
    <citation type="submission" date="2020-01" db="EMBL/GenBank/DDBJ databases">
        <title>Insect and environment-associated Actinomycetes.</title>
        <authorList>
            <person name="Currrie C."/>
            <person name="Chevrette M."/>
            <person name="Carlson C."/>
            <person name="Stubbendieck R."/>
            <person name="Wendt-Pienkowski E."/>
        </authorList>
    </citation>
    <scope>NUCLEOTIDE SEQUENCE</scope>
    <source>
        <strain evidence="1">SID7499</strain>
    </source>
</reference>
<sequence length="450" mass="49086">MSYLPAAPAPPTRRALLRGALGLGTAAALSACGGGSTTPRTSGDVTLGLWTHDPGYEAFFEKGVPEADRTGDFRYHLKVTRAGAPDIVTKLLAQAVAGRGTPDLVGFEIGSFPRMLRGDIAERLLHDFTPDIEAVPGLKEDLLPARTAPFSRDGRVYAFDSDTPMVVYFHRRDLFETYGLNESMATWEEFAEAGARVHRDHGASMCVVSTVGSDPGQVVQSFQMLLYQRGGAFFDADGTLVLDSPEAEEVLRFLCEGLRSGFVVEVSDYYGAGMQTALKAGRVIGLPMAIWYKNYGLVTNVPEQKGRWRVRALPRFAGGGGVTAALGGTGFGVVEAKAHTRAATEFLFRTWLTHEGQVRRFTETGYLPTRRSVYEDARLGAYEDDFCAGQRLFGLYRSLLPDVPPFHQSPDQSILYDVLGGNLLRAYHGDLSPRQALKQTAADFRDQAGR</sequence>
<dbReference type="SUPFAM" id="SSF53850">
    <property type="entry name" value="Periplasmic binding protein-like II"/>
    <property type="match status" value="1"/>
</dbReference>
<dbReference type="Gene3D" id="3.40.190.10">
    <property type="entry name" value="Periplasmic binding protein-like II"/>
    <property type="match status" value="1"/>
</dbReference>
<dbReference type="InterPro" id="IPR006311">
    <property type="entry name" value="TAT_signal"/>
</dbReference>
<protein>
    <submittedName>
        <fullName evidence="1">Extracellular solute-binding protein</fullName>
    </submittedName>
</protein>
<dbReference type="AlphaFoldDB" id="A0A6G3XV22"/>
<dbReference type="PANTHER" id="PTHR43649:SF12">
    <property type="entry name" value="DIACETYLCHITOBIOSE BINDING PROTEIN DASA"/>
    <property type="match status" value="1"/>
</dbReference>
<dbReference type="PROSITE" id="PS51318">
    <property type="entry name" value="TAT"/>
    <property type="match status" value="1"/>
</dbReference>
<dbReference type="InterPro" id="IPR006059">
    <property type="entry name" value="SBP"/>
</dbReference>
<comment type="caution">
    <text evidence="1">The sequence shown here is derived from an EMBL/GenBank/DDBJ whole genome shotgun (WGS) entry which is preliminary data.</text>
</comment>
<organism evidence="1">
    <name type="scientific">Streptomyces sp. SID7499</name>
    <dbReference type="NCBI Taxonomy" id="2706086"/>
    <lineage>
        <taxon>Bacteria</taxon>
        <taxon>Bacillati</taxon>
        <taxon>Actinomycetota</taxon>
        <taxon>Actinomycetes</taxon>
        <taxon>Kitasatosporales</taxon>
        <taxon>Streptomycetaceae</taxon>
        <taxon>Streptomyces</taxon>
    </lineage>
</organism>
<accession>A0A6G3XV22</accession>
<proteinExistence type="predicted"/>
<gene>
    <name evidence="1" type="ORF">G3M58_86315</name>
</gene>
<dbReference type="Pfam" id="PF13416">
    <property type="entry name" value="SBP_bac_8"/>
    <property type="match status" value="1"/>
</dbReference>